<dbReference type="Proteomes" id="UP000572680">
    <property type="component" value="Unassembled WGS sequence"/>
</dbReference>
<gene>
    <name evidence="3" type="ORF">HNR61_008401</name>
</gene>
<accession>A0A7W3QRK7</accession>
<evidence type="ECO:0000313" key="4">
    <source>
        <dbReference type="Proteomes" id="UP000572680"/>
    </source>
</evidence>
<keyword evidence="2" id="KW-1133">Transmembrane helix</keyword>
<dbReference type="RefSeq" id="WP_182848597.1">
    <property type="nucleotide sequence ID" value="NZ_BAAALP010000038.1"/>
</dbReference>
<sequence>MSVDDVVAGLAPVRDEQVTVKGDRELLRAILAEESAADAPRRRPRFRLVLGAALATAAVVIGPVALNVVGDDTVRSYANAAVAIERQDGVYEVSVKDAFADQRRFREAFAKFKLDVRLFITPVSPGSERRVFAKGGGGAPNAPADRQIDISVTPCPKGGNACPMRVRISNALPGDRLLIQLGRRARPGEPYADTTFSQSSRYIVPWMQPLEGRDLRSVLRLVHGKGLKAHYAIGERRPGGGESMRLPSLAWKPSGNRPVMRVWPYSSDAVVILVKESPGDPEKSDPARMDPYGVRKHITGR</sequence>
<dbReference type="AlphaFoldDB" id="A0A7W3QRK7"/>
<reference evidence="3 4" key="1">
    <citation type="submission" date="2020-08" db="EMBL/GenBank/DDBJ databases">
        <title>Genomic Encyclopedia of Type Strains, Phase IV (KMG-IV): sequencing the most valuable type-strain genomes for metagenomic binning, comparative biology and taxonomic classification.</title>
        <authorList>
            <person name="Goeker M."/>
        </authorList>
    </citation>
    <scope>NUCLEOTIDE SEQUENCE [LARGE SCALE GENOMIC DNA]</scope>
    <source>
        <strain evidence="3 4">DSM 44197</strain>
    </source>
</reference>
<name>A0A7W3QRK7_ACTNM</name>
<evidence type="ECO:0000256" key="2">
    <source>
        <dbReference type="SAM" id="Phobius"/>
    </source>
</evidence>
<keyword evidence="2" id="KW-0812">Transmembrane</keyword>
<protein>
    <submittedName>
        <fullName evidence="3">Uncharacterized protein</fullName>
    </submittedName>
</protein>
<keyword evidence="2" id="KW-0472">Membrane</keyword>
<feature type="transmembrane region" description="Helical" evidence="2">
    <location>
        <begin position="48"/>
        <end position="66"/>
    </location>
</feature>
<keyword evidence="4" id="KW-1185">Reference proteome</keyword>
<evidence type="ECO:0000313" key="3">
    <source>
        <dbReference type="EMBL" id="MBA8956712.1"/>
    </source>
</evidence>
<feature type="region of interest" description="Disordered" evidence="1">
    <location>
        <begin position="277"/>
        <end position="301"/>
    </location>
</feature>
<proteinExistence type="predicted"/>
<feature type="compositionally biased region" description="Basic and acidic residues" evidence="1">
    <location>
        <begin position="277"/>
        <end position="288"/>
    </location>
</feature>
<comment type="caution">
    <text evidence="3">The sequence shown here is derived from an EMBL/GenBank/DDBJ whole genome shotgun (WGS) entry which is preliminary data.</text>
</comment>
<dbReference type="EMBL" id="JACJIA010000017">
    <property type="protein sequence ID" value="MBA8956712.1"/>
    <property type="molecule type" value="Genomic_DNA"/>
</dbReference>
<evidence type="ECO:0000256" key="1">
    <source>
        <dbReference type="SAM" id="MobiDB-lite"/>
    </source>
</evidence>
<organism evidence="3 4">
    <name type="scientific">Actinomadura namibiensis</name>
    <dbReference type="NCBI Taxonomy" id="182080"/>
    <lineage>
        <taxon>Bacteria</taxon>
        <taxon>Bacillati</taxon>
        <taxon>Actinomycetota</taxon>
        <taxon>Actinomycetes</taxon>
        <taxon>Streptosporangiales</taxon>
        <taxon>Thermomonosporaceae</taxon>
        <taxon>Actinomadura</taxon>
    </lineage>
</organism>